<feature type="transmembrane region" description="Helical" evidence="7">
    <location>
        <begin position="896"/>
        <end position="924"/>
    </location>
</feature>
<dbReference type="Proteomes" id="UP000094243">
    <property type="component" value="Unassembled WGS sequence"/>
</dbReference>
<dbReference type="FunFam" id="1.20.1640.10:FF:000018">
    <property type="entry name" value="Transmembrane transport protein MmpL10"/>
    <property type="match status" value="1"/>
</dbReference>
<dbReference type="SUPFAM" id="SSF82866">
    <property type="entry name" value="Multidrug efflux transporter AcrB transmembrane domain"/>
    <property type="match status" value="2"/>
</dbReference>
<dbReference type="InterPro" id="IPR050545">
    <property type="entry name" value="Mycobact_MmpL"/>
</dbReference>
<keyword evidence="10" id="KW-1185">Reference proteome</keyword>
<reference evidence="10" key="1">
    <citation type="submission" date="2016-09" db="EMBL/GenBank/DDBJ databases">
        <authorList>
            <person name="Greninger A.L."/>
            <person name="Jerome K.R."/>
            <person name="Mcnair B."/>
            <person name="Wallis C."/>
            <person name="Fang F."/>
        </authorList>
    </citation>
    <scope>NUCLEOTIDE SEQUENCE [LARGE SCALE GENOMIC DNA]</scope>
    <source>
        <strain evidence="10">M7</strain>
    </source>
</reference>
<evidence type="ECO:0000313" key="10">
    <source>
        <dbReference type="Proteomes" id="UP000094243"/>
    </source>
</evidence>
<dbReference type="EMBL" id="MIGZ01000109">
    <property type="protein sequence ID" value="ODQ89961.1"/>
    <property type="molecule type" value="Genomic_DNA"/>
</dbReference>
<dbReference type="PROSITE" id="PS50156">
    <property type="entry name" value="SSD"/>
    <property type="match status" value="1"/>
</dbReference>
<feature type="transmembrane region" description="Helical" evidence="7">
    <location>
        <begin position="817"/>
        <end position="839"/>
    </location>
</feature>
<sequence>MTEVRRERSKIAHIIRTLAIPIVLGWIALTVVTSVAVPSLEDVGEAHTVSMNAHDAPSFIAMKRVGADFGEFDSDSNAMVVLEGDKPLGADAHRYYDDLIAKLRADTAHVQHIADFWGDPLTAAGAQSNDGKAAYVQVYLRGNLGESLANESIAAVRSIVDQSPPPPGVHVYVTGTGSLVADQHHAGDKSVVRVTLITLAVIAVMLLFVYRAVMTMVMVMLMVFVELGASRGIVALLGYHEVIGLSTFAVNLLTLLAIAAGTDYAIFVIGRYQEARGAGEDPESAYYTMFSGTAHVVLGSGLTIAGAMLCLSFTRLPYFNTMGVPCAVGMLVAVVAALTLAPAVLVLGGRIGLFEPKRQIASRGWRRVGTVVVRWPGPILVATVALALVGLLALPGYKTNYDLRNYIPRDVPTNVGYAAAERHFNPARLNPELLLIESDHDLRNSADFLVIDKIAKAVFRVPGISRVQAITRPEGKPIEHTSIPFLISMQGVTNQMNQKYLQDRMADMLVQADEMQTNIDTLEKMSNLTQQMADTTHSMVTKVKTMTIDITELRDNIANFDDFFRPIRNYFYWEPHCFDIPICWTLRSIFDTLDGINTLTYDVQQLVPDMERLDSLMPQLVTLMPQQIESMKTMKTMMLTMYATQKGMQDQMAAVQENSTAMGDAFDASMNDDSFYLPPEVFDNEDFKRGIKNFISPDGKEVRFIVSHDGDPATVEGIERVDDIKQAAKEAIKGTPLEGSTILLAGTAATYKDMRDGSNYDLVIAGIAAVALIFTIMLIITRSAVAAFVIVGTVLLSLGASFGLSVLLWQHLLGIELHWMVLAMSVILLLAVGSDYNLLLVSRFKEELAGGLKTGIIRAMAGSGSVVTSAGLVFAATMASFAFSELRIMGQVGTTIALGLLFDTLIVRSFMTPAIAALLGRWFWWPQIVRRRTAPELGDRSEKPTMIAANVTN</sequence>
<evidence type="ECO:0000256" key="7">
    <source>
        <dbReference type="SAM" id="Phobius"/>
    </source>
</evidence>
<feature type="transmembrane region" description="Helical" evidence="7">
    <location>
        <begin position="245"/>
        <end position="269"/>
    </location>
</feature>
<dbReference type="Gene3D" id="1.20.1640.10">
    <property type="entry name" value="Multidrug efflux transporter AcrB transmembrane domain"/>
    <property type="match status" value="2"/>
</dbReference>
<evidence type="ECO:0000256" key="2">
    <source>
        <dbReference type="ARBA" id="ARBA00010157"/>
    </source>
</evidence>
<dbReference type="InterPro" id="IPR000731">
    <property type="entry name" value="SSD"/>
</dbReference>
<dbReference type="InterPro" id="IPR004869">
    <property type="entry name" value="MMPL_dom"/>
</dbReference>
<evidence type="ECO:0000313" key="9">
    <source>
        <dbReference type="EMBL" id="ODQ89961.1"/>
    </source>
</evidence>
<dbReference type="PANTHER" id="PTHR33406">
    <property type="entry name" value="MEMBRANE PROTEIN MJ1562-RELATED"/>
    <property type="match status" value="1"/>
</dbReference>
<feature type="transmembrane region" description="Helical" evidence="7">
    <location>
        <begin position="14"/>
        <end position="37"/>
    </location>
</feature>
<keyword evidence="3" id="KW-1003">Cell membrane</keyword>
<dbReference type="RefSeq" id="WP_069406453.1">
    <property type="nucleotide sequence ID" value="NZ_MIGZ01000109.1"/>
</dbReference>
<feature type="domain" description="SSD" evidence="8">
    <location>
        <begin position="220"/>
        <end position="347"/>
    </location>
</feature>
<feature type="transmembrane region" description="Helical" evidence="7">
    <location>
        <begin position="787"/>
        <end position="811"/>
    </location>
</feature>
<feature type="transmembrane region" description="Helical" evidence="7">
    <location>
        <begin position="290"/>
        <end position="316"/>
    </location>
</feature>
<evidence type="ECO:0000256" key="3">
    <source>
        <dbReference type="ARBA" id="ARBA00022475"/>
    </source>
</evidence>
<evidence type="ECO:0000256" key="5">
    <source>
        <dbReference type="ARBA" id="ARBA00022989"/>
    </source>
</evidence>
<dbReference type="GO" id="GO:0005886">
    <property type="term" value="C:plasma membrane"/>
    <property type="evidence" value="ECO:0007669"/>
    <property type="project" value="UniProtKB-SubCell"/>
</dbReference>
<dbReference type="InterPro" id="IPR004707">
    <property type="entry name" value="MmpL_fam"/>
</dbReference>
<dbReference type="AlphaFoldDB" id="A0A1E3RJC6"/>
<proteinExistence type="inferred from homology"/>
<evidence type="ECO:0000256" key="1">
    <source>
        <dbReference type="ARBA" id="ARBA00004651"/>
    </source>
</evidence>
<feature type="transmembrane region" description="Helical" evidence="7">
    <location>
        <begin position="217"/>
        <end position="239"/>
    </location>
</feature>
<gene>
    <name evidence="9" type="ORF">BHQ17_17730</name>
</gene>
<comment type="similarity">
    <text evidence="2">Belongs to the resistance-nodulation-cell division (RND) (TC 2.A.6) family. MmpL subfamily.</text>
</comment>
<dbReference type="NCBIfam" id="TIGR00833">
    <property type="entry name" value="actII"/>
    <property type="match status" value="1"/>
</dbReference>
<feature type="transmembrane region" description="Helical" evidence="7">
    <location>
        <begin position="860"/>
        <end position="884"/>
    </location>
</feature>
<feature type="transmembrane region" description="Helical" evidence="7">
    <location>
        <begin position="191"/>
        <end position="210"/>
    </location>
</feature>
<evidence type="ECO:0000256" key="4">
    <source>
        <dbReference type="ARBA" id="ARBA00022692"/>
    </source>
</evidence>
<dbReference type="Pfam" id="PF03176">
    <property type="entry name" value="MMPL"/>
    <property type="match status" value="2"/>
</dbReference>
<accession>A0A1E3RJC6</accession>
<evidence type="ECO:0000256" key="6">
    <source>
        <dbReference type="ARBA" id="ARBA00023136"/>
    </source>
</evidence>
<organism evidence="9 10">
    <name type="scientific">Mycolicibacterium holsaticum</name>
    <dbReference type="NCBI Taxonomy" id="152142"/>
    <lineage>
        <taxon>Bacteria</taxon>
        <taxon>Bacillati</taxon>
        <taxon>Actinomycetota</taxon>
        <taxon>Actinomycetes</taxon>
        <taxon>Mycobacteriales</taxon>
        <taxon>Mycobacteriaceae</taxon>
        <taxon>Mycolicibacterium</taxon>
    </lineage>
</organism>
<name>A0A1E3RJC6_9MYCO</name>
<feature type="transmembrane region" description="Helical" evidence="7">
    <location>
        <begin position="762"/>
        <end position="780"/>
    </location>
</feature>
<feature type="transmembrane region" description="Helical" evidence="7">
    <location>
        <begin position="375"/>
        <end position="397"/>
    </location>
</feature>
<dbReference type="FunFam" id="1.20.1640.10:FF:000020">
    <property type="entry name" value="Transmembrane transport protein MmpL10"/>
    <property type="match status" value="1"/>
</dbReference>
<feature type="transmembrane region" description="Helical" evidence="7">
    <location>
        <begin position="328"/>
        <end position="354"/>
    </location>
</feature>
<dbReference type="PANTHER" id="PTHR33406:SF6">
    <property type="entry name" value="MEMBRANE PROTEIN YDGH-RELATED"/>
    <property type="match status" value="1"/>
</dbReference>
<protein>
    <recommendedName>
        <fullName evidence="8">SSD domain-containing protein</fullName>
    </recommendedName>
</protein>
<comment type="caution">
    <text evidence="9">The sequence shown here is derived from an EMBL/GenBank/DDBJ whole genome shotgun (WGS) entry which is preliminary data.</text>
</comment>
<comment type="subcellular location">
    <subcellularLocation>
        <location evidence="1">Cell membrane</location>
        <topology evidence="1">Multi-pass membrane protein</topology>
    </subcellularLocation>
</comment>
<keyword evidence="4 7" id="KW-0812">Transmembrane</keyword>
<keyword evidence="5 7" id="KW-1133">Transmembrane helix</keyword>
<evidence type="ECO:0000259" key="8">
    <source>
        <dbReference type="PROSITE" id="PS50156"/>
    </source>
</evidence>
<keyword evidence="6 7" id="KW-0472">Membrane</keyword>
<dbReference type="OrthoDB" id="4656631at2"/>